<keyword evidence="2" id="KW-1185">Reference proteome</keyword>
<dbReference type="EMBL" id="MSDO01000022">
    <property type="protein sequence ID" value="OLO03312.1"/>
    <property type="molecule type" value="Genomic_DNA"/>
</dbReference>
<gene>
    <name evidence="1" type="ORF">BTW07_14605</name>
</gene>
<comment type="caution">
    <text evidence="1">The sequence shown here is derived from an EMBL/GenBank/DDBJ whole genome shotgun (WGS) entry which is preliminary data.</text>
</comment>
<accession>A0A1Q8SPE7</accession>
<dbReference type="Proteomes" id="UP000186878">
    <property type="component" value="Unassembled WGS sequence"/>
</dbReference>
<dbReference type="AlphaFoldDB" id="A0A1Q8SPE7"/>
<dbReference type="STRING" id="404433.BTW07_14605"/>
<evidence type="ECO:0000313" key="2">
    <source>
        <dbReference type="Proteomes" id="UP000186878"/>
    </source>
</evidence>
<name>A0A1Q8SPE7_9GAMM</name>
<organism evidence="1 2">
    <name type="scientific">Salinicola socius</name>
    <dbReference type="NCBI Taxonomy" id="404433"/>
    <lineage>
        <taxon>Bacteria</taxon>
        <taxon>Pseudomonadati</taxon>
        <taxon>Pseudomonadota</taxon>
        <taxon>Gammaproteobacteria</taxon>
        <taxon>Oceanospirillales</taxon>
        <taxon>Halomonadaceae</taxon>
        <taxon>Salinicola</taxon>
    </lineage>
</organism>
<reference evidence="1 2" key="1">
    <citation type="submission" date="2016-12" db="EMBL/GenBank/DDBJ databases">
        <title>Draft genome sequences of strains Salinicola socius SMB35, Salinicola sp. MH3R3-1 and Chromohalobacter sp. SMB17 from the Verkhnekamsk potash mining region of Russia.</title>
        <authorList>
            <person name="Mavrodi D.V."/>
            <person name="Olsson B.E."/>
            <person name="Korsakova E.S."/>
            <person name="Pyankova A."/>
            <person name="Mavrodi O.V."/>
            <person name="Plotnikova E.G."/>
        </authorList>
    </citation>
    <scope>NUCLEOTIDE SEQUENCE [LARGE SCALE GENOMIC DNA]</scope>
    <source>
        <strain evidence="1 2">SMB35</strain>
    </source>
</reference>
<protein>
    <submittedName>
        <fullName evidence="1">Uncharacterized protein</fullName>
    </submittedName>
</protein>
<sequence length="59" mass="6522">MRGNDRLGQTLAVFLARRWVAVGRSEGTATAELKNDVVCGLFGVTLRIRRMLAHHCLAI</sequence>
<proteinExistence type="predicted"/>
<evidence type="ECO:0000313" key="1">
    <source>
        <dbReference type="EMBL" id="OLO03312.1"/>
    </source>
</evidence>